<dbReference type="EMBL" id="MU006599">
    <property type="protein sequence ID" value="KAF2743257.1"/>
    <property type="molecule type" value="Genomic_DNA"/>
</dbReference>
<feature type="region of interest" description="Disordered" evidence="1">
    <location>
        <begin position="33"/>
        <end position="103"/>
    </location>
</feature>
<dbReference type="Pfam" id="PF00226">
    <property type="entry name" value="DnaJ"/>
    <property type="match status" value="1"/>
</dbReference>
<evidence type="ECO:0000313" key="3">
    <source>
        <dbReference type="EMBL" id="KAF2743257.1"/>
    </source>
</evidence>
<evidence type="ECO:0000259" key="2">
    <source>
        <dbReference type="PROSITE" id="PS50076"/>
    </source>
</evidence>
<sequence length="210" mass="23385">MSNNAYSRNLNDGYAEVPQFQYANNVPQYQHAKVPQFKYAPQQNTYTRTPPAGGPAPQGYKPQPGYASSSNQGGPTATPAAGTSAAGAAPAAAPVHRQRDPKRAAYKEGDCLYGSLGLDESARDWNPVQLQSVIRKIWTTSHPDGNPRTKGINNTLPAYKRQEEEFKHVDKANQVLRDEKKRWLYDNFGYDTQNEFDAYYIYFSEGQSAN</sequence>
<name>A0A6A6V222_9PLEO</name>
<gene>
    <name evidence="3" type="ORF">M011DRAFT_529328</name>
</gene>
<dbReference type="PROSITE" id="PS00636">
    <property type="entry name" value="DNAJ_1"/>
    <property type="match status" value="1"/>
</dbReference>
<dbReference type="SUPFAM" id="SSF46565">
    <property type="entry name" value="Chaperone J-domain"/>
    <property type="match status" value="1"/>
</dbReference>
<feature type="domain" description="J" evidence="2">
    <location>
        <begin position="111"/>
        <end position="189"/>
    </location>
</feature>
<feature type="compositionally biased region" description="Low complexity" evidence="1">
    <location>
        <begin position="73"/>
        <end position="94"/>
    </location>
</feature>
<evidence type="ECO:0000313" key="4">
    <source>
        <dbReference type="Proteomes" id="UP000799440"/>
    </source>
</evidence>
<dbReference type="Proteomes" id="UP000799440">
    <property type="component" value="Unassembled WGS sequence"/>
</dbReference>
<dbReference type="InterPro" id="IPR001623">
    <property type="entry name" value="DnaJ_domain"/>
</dbReference>
<evidence type="ECO:0000256" key="1">
    <source>
        <dbReference type="SAM" id="MobiDB-lite"/>
    </source>
</evidence>
<dbReference type="PROSITE" id="PS50076">
    <property type="entry name" value="DNAJ_2"/>
    <property type="match status" value="1"/>
</dbReference>
<keyword evidence="4" id="KW-1185">Reference proteome</keyword>
<accession>A0A6A6V222</accession>
<dbReference type="Gene3D" id="1.10.287.110">
    <property type="entry name" value="DnaJ domain"/>
    <property type="match status" value="1"/>
</dbReference>
<dbReference type="InterPro" id="IPR036869">
    <property type="entry name" value="J_dom_sf"/>
</dbReference>
<organism evidence="3 4">
    <name type="scientific">Sporormia fimetaria CBS 119925</name>
    <dbReference type="NCBI Taxonomy" id="1340428"/>
    <lineage>
        <taxon>Eukaryota</taxon>
        <taxon>Fungi</taxon>
        <taxon>Dikarya</taxon>
        <taxon>Ascomycota</taxon>
        <taxon>Pezizomycotina</taxon>
        <taxon>Dothideomycetes</taxon>
        <taxon>Pleosporomycetidae</taxon>
        <taxon>Pleosporales</taxon>
        <taxon>Sporormiaceae</taxon>
        <taxon>Sporormia</taxon>
    </lineage>
</organism>
<dbReference type="AlphaFoldDB" id="A0A6A6V222"/>
<dbReference type="PRINTS" id="PR00625">
    <property type="entry name" value="JDOMAIN"/>
</dbReference>
<dbReference type="OrthoDB" id="66964at2759"/>
<protein>
    <recommendedName>
        <fullName evidence="2">J domain-containing protein</fullName>
    </recommendedName>
</protein>
<proteinExistence type="predicted"/>
<reference evidence="3" key="1">
    <citation type="journal article" date="2020" name="Stud. Mycol.">
        <title>101 Dothideomycetes genomes: a test case for predicting lifestyles and emergence of pathogens.</title>
        <authorList>
            <person name="Haridas S."/>
            <person name="Albert R."/>
            <person name="Binder M."/>
            <person name="Bloem J."/>
            <person name="Labutti K."/>
            <person name="Salamov A."/>
            <person name="Andreopoulos B."/>
            <person name="Baker S."/>
            <person name="Barry K."/>
            <person name="Bills G."/>
            <person name="Bluhm B."/>
            <person name="Cannon C."/>
            <person name="Castanera R."/>
            <person name="Culley D."/>
            <person name="Daum C."/>
            <person name="Ezra D."/>
            <person name="Gonzalez J."/>
            <person name="Henrissat B."/>
            <person name="Kuo A."/>
            <person name="Liang C."/>
            <person name="Lipzen A."/>
            <person name="Lutzoni F."/>
            <person name="Magnuson J."/>
            <person name="Mondo S."/>
            <person name="Nolan M."/>
            <person name="Ohm R."/>
            <person name="Pangilinan J."/>
            <person name="Park H.-J."/>
            <person name="Ramirez L."/>
            <person name="Alfaro M."/>
            <person name="Sun H."/>
            <person name="Tritt A."/>
            <person name="Yoshinaga Y."/>
            <person name="Zwiers L.-H."/>
            <person name="Turgeon B."/>
            <person name="Goodwin S."/>
            <person name="Spatafora J."/>
            <person name="Crous P."/>
            <person name="Grigoriev I."/>
        </authorList>
    </citation>
    <scope>NUCLEOTIDE SEQUENCE</scope>
    <source>
        <strain evidence="3">CBS 119925</strain>
    </source>
</reference>
<dbReference type="InterPro" id="IPR018253">
    <property type="entry name" value="DnaJ_domain_CS"/>
</dbReference>